<evidence type="ECO:0000313" key="2">
    <source>
        <dbReference type="Proteomes" id="UP000247346"/>
    </source>
</evidence>
<dbReference type="AlphaFoldDB" id="A0A2P5Z4F8"/>
<dbReference type="Pfam" id="PF14552">
    <property type="entry name" value="Tautomerase_2"/>
    <property type="match status" value="1"/>
</dbReference>
<sequence>MPYARISLLRGHPPAYLRALSASLYQAMHEAFEVPDGDCFQVIHQHDPDELVFDRHYLGGPRSEGFVLIAITAGRERSDACKQAFYRRLVELLAIAPGISPEDVMVTIVTTAAQDWSFGGGRAGISASGAPA</sequence>
<dbReference type="SUPFAM" id="SSF55331">
    <property type="entry name" value="Tautomerase/MIF"/>
    <property type="match status" value="1"/>
</dbReference>
<dbReference type="OrthoDB" id="9804765at2"/>
<accession>A0A2P5Z4F8</accession>
<dbReference type="PANTHER" id="PTHR38460:SF1">
    <property type="entry name" value="TAUTOMERASE YOLI-RELATED"/>
    <property type="match status" value="1"/>
</dbReference>
<dbReference type="GeneID" id="93880844"/>
<dbReference type="InterPro" id="IPR014347">
    <property type="entry name" value="Tautomerase/MIF_sf"/>
</dbReference>
<reference evidence="1 2" key="1">
    <citation type="submission" date="2016-08" db="EMBL/GenBank/DDBJ databases">
        <authorList>
            <person name="Seilhamer J.J."/>
        </authorList>
    </citation>
    <scope>NUCLEOTIDE SEQUENCE [LARGE SCALE GENOMIC DNA]</scope>
    <source>
        <strain evidence="1 2">CFBP4641</strain>
    </source>
</reference>
<name>A0A2P5Z4F8_9XANT</name>
<dbReference type="STRING" id="56458.SB85_14900"/>
<gene>
    <name evidence="1" type="ORF">XsacCFBP4641_10715</name>
</gene>
<dbReference type="Gene3D" id="3.30.429.10">
    <property type="entry name" value="Macrophage Migration Inhibitory Factor"/>
    <property type="match status" value="1"/>
</dbReference>
<evidence type="ECO:0000313" key="1">
    <source>
        <dbReference type="EMBL" id="PPU82620.1"/>
    </source>
</evidence>
<dbReference type="InterPro" id="IPR037479">
    <property type="entry name" value="Tauto_MSAD"/>
</dbReference>
<dbReference type="Proteomes" id="UP000247346">
    <property type="component" value="Unassembled WGS sequence"/>
</dbReference>
<dbReference type="PANTHER" id="PTHR38460">
    <property type="entry name" value="TAUTOMERASE YOLI-RELATED"/>
    <property type="match status" value="1"/>
</dbReference>
<comment type="caution">
    <text evidence="1">The sequence shown here is derived from an EMBL/GenBank/DDBJ whole genome shotgun (WGS) entry which is preliminary data.</text>
</comment>
<protein>
    <submittedName>
        <fullName evidence="1">Tautomerase family protein</fullName>
    </submittedName>
</protein>
<proteinExistence type="predicted"/>
<dbReference type="RefSeq" id="WP_010341847.1">
    <property type="nucleotide sequence ID" value="NZ_CP132343.1"/>
</dbReference>
<dbReference type="EMBL" id="MDEK01000008">
    <property type="protein sequence ID" value="PPU82620.1"/>
    <property type="molecule type" value="Genomic_DNA"/>
</dbReference>
<organism evidence="1 2">
    <name type="scientific">Xanthomonas sacchari</name>
    <dbReference type="NCBI Taxonomy" id="56458"/>
    <lineage>
        <taxon>Bacteria</taxon>
        <taxon>Pseudomonadati</taxon>
        <taxon>Pseudomonadota</taxon>
        <taxon>Gammaproteobacteria</taxon>
        <taxon>Lysobacterales</taxon>
        <taxon>Lysobacteraceae</taxon>
        <taxon>Xanthomonas</taxon>
    </lineage>
</organism>